<dbReference type="InterPro" id="IPR001736">
    <property type="entry name" value="PLipase_D/transphosphatidylase"/>
</dbReference>
<comment type="caution">
    <text evidence="3">The sequence shown here is derived from an EMBL/GenBank/DDBJ whole genome shotgun (WGS) entry which is preliminary data.</text>
</comment>
<protein>
    <recommendedName>
        <fullName evidence="2">PLD phosphodiesterase domain-containing protein</fullName>
    </recommendedName>
</protein>
<dbReference type="CDD" id="cd00138">
    <property type="entry name" value="PLDc_SF"/>
    <property type="match status" value="1"/>
</dbReference>
<dbReference type="PROSITE" id="PS50035">
    <property type="entry name" value="PLD"/>
    <property type="match status" value="2"/>
</dbReference>
<feature type="domain" description="PLD phosphodiesterase" evidence="2">
    <location>
        <begin position="192"/>
        <end position="219"/>
    </location>
</feature>
<dbReference type="InterPro" id="IPR025202">
    <property type="entry name" value="PLD-like_dom"/>
</dbReference>
<feature type="compositionally biased region" description="Pro residues" evidence="1">
    <location>
        <begin position="454"/>
        <end position="466"/>
    </location>
</feature>
<keyword evidence="4" id="KW-1185">Reference proteome</keyword>
<dbReference type="EMBL" id="CAWUHB010000032">
    <property type="protein sequence ID" value="CAK7225059.1"/>
    <property type="molecule type" value="Genomic_DNA"/>
</dbReference>
<accession>A0ABP0C174</accession>
<evidence type="ECO:0000313" key="3">
    <source>
        <dbReference type="EMBL" id="CAK7225059.1"/>
    </source>
</evidence>
<dbReference type="PANTHER" id="PTHR21248:SF11">
    <property type="entry name" value="PLD PHOSPHODIESTERASE DOMAIN-CONTAINING PROTEIN"/>
    <property type="match status" value="1"/>
</dbReference>
<name>A0ABP0C174_9PEZI</name>
<dbReference type="SUPFAM" id="SSF56024">
    <property type="entry name" value="Phospholipase D/nuclease"/>
    <property type="match status" value="2"/>
</dbReference>
<dbReference type="Gene3D" id="3.30.870.10">
    <property type="entry name" value="Endonuclease Chain A"/>
    <property type="match status" value="2"/>
</dbReference>
<sequence length="550" mass="59874">MDDPHSFTRKVVAQLQTVPCDVAASELPAYSYHDAPCNGNGDGNRGDDNAATAASDAAVAQFATSSTPHTFRLGTGASQFVSALLPALLKAHHEILFVTCFWAQSKSLSDLSDALSRLATARSSSPQSIQPSLRIRICLSSRSLLQKLLHTSSRDGYVYPPSTWVSQLGLPSPDVLAAGGIDLSVKSLFFLPFSVMHPKYMVVDRKRAFLPSCNVSWEPWLEDCVEVTGEAVGPLVSFYARTWGDDLPGWEGEEPPEAAGCEDGEADGLPSVSSPFEIGPVDADGPGSILVRFPSSAAPLPTVILPSSHHRNPLFRPFPWQDYAPPPPTPLNLAMLQLFSSALRCVYIHSPNLTAEAVIVAVLAALGRGVDVDIVTGERMMVYEQILTAGTTTARCVRNLIKRYNTLLERRRQQQQQQQQQQPEQNGIGRLTIMFYQPLRHPNKGPDEEQAILPNPPQQAQPPSSPPSKKNTCGFAVDTEQPVHSHIKLTIVDGEHTVLGSGNMDRASFFTSQELGILFHSTTFAHAVQSAVDRVLDGRLRQVYPPPFSE</sequence>
<feature type="domain" description="PLD phosphodiesterase" evidence="2">
    <location>
        <begin position="486"/>
        <end position="508"/>
    </location>
</feature>
<feature type="region of interest" description="Disordered" evidence="1">
    <location>
        <begin position="444"/>
        <end position="475"/>
    </location>
</feature>
<evidence type="ECO:0000259" key="2">
    <source>
        <dbReference type="PROSITE" id="PS50035"/>
    </source>
</evidence>
<dbReference type="PANTHER" id="PTHR21248">
    <property type="entry name" value="CARDIOLIPIN SYNTHASE"/>
    <property type="match status" value="1"/>
</dbReference>
<dbReference type="Proteomes" id="UP001642405">
    <property type="component" value="Unassembled WGS sequence"/>
</dbReference>
<evidence type="ECO:0000256" key="1">
    <source>
        <dbReference type="SAM" id="MobiDB-lite"/>
    </source>
</evidence>
<dbReference type="Pfam" id="PF13091">
    <property type="entry name" value="PLDc_2"/>
    <property type="match status" value="1"/>
</dbReference>
<proteinExistence type="predicted"/>
<reference evidence="3 4" key="1">
    <citation type="submission" date="2024-01" db="EMBL/GenBank/DDBJ databases">
        <authorList>
            <person name="Allen C."/>
            <person name="Tagirdzhanova G."/>
        </authorList>
    </citation>
    <scope>NUCLEOTIDE SEQUENCE [LARGE SCALE GENOMIC DNA]</scope>
</reference>
<organism evidence="3 4">
    <name type="scientific">Sporothrix curviconia</name>
    <dbReference type="NCBI Taxonomy" id="1260050"/>
    <lineage>
        <taxon>Eukaryota</taxon>
        <taxon>Fungi</taxon>
        <taxon>Dikarya</taxon>
        <taxon>Ascomycota</taxon>
        <taxon>Pezizomycotina</taxon>
        <taxon>Sordariomycetes</taxon>
        <taxon>Sordariomycetidae</taxon>
        <taxon>Ophiostomatales</taxon>
        <taxon>Ophiostomataceae</taxon>
        <taxon>Sporothrix</taxon>
    </lineage>
</organism>
<evidence type="ECO:0000313" key="4">
    <source>
        <dbReference type="Proteomes" id="UP001642405"/>
    </source>
</evidence>
<gene>
    <name evidence="3" type="ORF">SCUCBS95973_005732</name>
</gene>